<proteinExistence type="predicted"/>
<keyword evidence="4" id="KW-1185">Reference proteome</keyword>
<keyword evidence="1" id="KW-0812">Transmembrane</keyword>
<name>A0A284VKD1_9EURY</name>
<feature type="transmembrane region" description="Helical" evidence="1">
    <location>
        <begin position="233"/>
        <end position="254"/>
    </location>
</feature>
<feature type="transmembrane region" description="Helical" evidence="1">
    <location>
        <begin position="260"/>
        <end position="282"/>
    </location>
</feature>
<accession>A0A284VKD1</accession>
<dbReference type="RefSeq" id="WP_096204045.1">
    <property type="nucleotide sequence ID" value="NZ_FZMP01000035.1"/>
</dbReference>
<dbReference type="InterPro" id="IPR001173">
    <property type="entry name" value="Glyco_trans_2-like"/>
</dbReference>
<dbReference type="Pfam" id="PF00535">
    <property type="entry name" value="Glycos_transf_2"/>
    <property type="match status" value="1"/>
</dbReference>
<keyword evidence="1" id="KW-0472">Membrane</keyword>
<dbReference type="EMBL" id="FZMP01000035">
    <property type="protein sequence ID" value="SNQ59718.1"/>
    <property type="molecule type" value="Genomic_DNA"/>
</dbReference>
<evidence type="ECO:0000313" key="3">
    <source>
        <dbReference type="EMBL" id="SNQ59718.1"/>
    </source>
</evidence>
<evidence type="ECO:0000256" key="1">
    <source>
        <dbReference type="SAM" id="Phobius"/>
    </source>
</evidence>
<dbReference type="OrthoDB" id="46222at2157"/>
<feature type="transmembrane region" description="Helical" evidence="1">
    <location>
        <begin position="289"/>
        <end position="309"/>
    </location>
</feature>
<feature type="domain" description="Glycosyltransferase 2-like" evidence="2">
    <location>
        <begin position="6"/>
        <end position="109"/>
    </location>
</feature>
<evidence type="ECO:0000259" key="2">
    <source>
        <dbReference type="Pfam" id="PF00535"/>
    </source>
</evidence>
<keyword evidence="1" id="KW-1133">Transmembrane helix</keyword>
<dbReference type="InterPro" id="IPR050834">
    <property type="entry name" value="Glycosyltransf_2"/>
</dbReference>
<dbReference type="InterPro" id="IPR029044">
    <property type="entry name" value="Nucleotide-diphossugar_trans"/>
</dbReference>
<dbReference type="PANTHER" id="PTHR43685:SF2">
    <property type="entry name" value="GLYCOSYLTRANSFERASE 2-LIKE DOMAIN-CONTAINING PROTEIN"/>
    <property type="match status" value="1"/>
</dbReference>
<reference evidence="4" key="1">
    <citation type="submission" date="2017-06" db="EMBL/GenBank/DDBJ databases">
        <authorList>
            <person name="Cremers G."/>
        </authorList>
    </citation>
    <scope>NUCLEOTIDE SEQUENCE [LARGE SCALE GENOMIC DNA]</scope>
</reference>
<dbReference type="Proteomes" id="UP000218615">
    <property type="component" value="Unassembled WGS sequence"/>
</dbReference>
<dbReference type="PANTHER" id="PTHR43685">
    <property type="entry name" value="GLYCOSYLTRANSFERASE"/>
    <property type="match status" value="1"/>
</dbReference>
<dbReference type="SUPFAM" id="SSF53448">
    <property type="entry name" value="Nucleotide-diphospho-sugar transferases"/>
    <property type="match status" value="1"/>
</dbReference>
<evidence type="ECO:0000313" key="4">
    <source>
        <dbReference type="Proteomes" id="UP000218615"/>
    </source>
</evidence>
<dbReference type="AlphaFoldDB" id="A0A284VKD1"/>
<dbReference type="GO" id="GO:0016740">
    <property type="term" value="F:transferase activity"/>
    <property type="evidence" value="ECO:0007669"/>
    <property type="project" value="UniProtKB-KW"/>
</dbReference>
<protein>
    <submittedName>
        <fullName evidence="3">Glycosyltransferase, group 2 family protein</fullName>
    </submittedName>
</protein>
<gene>
    <name evidence="3" type="ORF">MNV_130012</name>
</gene>
<sequence>MNPGVSIIIPCKGIDALTLECINGCLQLEYENFEVIVLPDHHSDSVKGINIIPTGEVSPGRKRNIGIKNSNGEFLAFIDSDAFPRKDWLKNALKYFNDTEVAAVGGPGVTPEKDSILQKAGGYVLSSFMVGGLANRYSTGKPLVSYDIHSCNFIALKCVLEKIGGWDEKYWPGEDTLICLGIKRLGKKMIESPDVVVYHHRRPLFKQHLRQVSRFGQHRGFFAKRFPETSLRLNYFFPSMFVIFMMTGIIFSLIDSSMLLLYISILSIYLLAALAASLMATAAGKDMRFYPLVFAGTIATHIVYGIYFIQGLLVRELER</sequence>
<organism evidence="3 4">
    <name type="scientific">Candidatus Methanoperedens nitratireducens</name>
    <dbReference type="NCBI Taxonomy" id="1392998"/>
    <lineage>
        <taxon>Archaea</taxon>
        <taxon>Methanobacteriati</taxon>
        <taxon>Methanobacteriota</taxon>
        <taxon>Stenosarchaea group</taxon>
        <taxon>Methanomicrobia</taxon>
        <taxon>Methanosarcinales</taxon>
        <taxon>ANME-2 cluster</taxon>
        <taxon>Candidatus Methanoperedentaceae</taxon>
        <taxon>Candidatus Methanoperedens</taxon>
    </lineage>
</organism>
<keyword evidence="3" id="KW-0808">Transferase</keyword>
<dbReference type="Gene3D" id="3.90.550.10">
    <property type="entry name" value="Spore Coat Polysaccharide Biosynthesis Protein SpsA, Chain A"/>
    <property type="match status" value="1"/>
</dbReference>